<sequence length="380" mass="39978">MLELRKAAVHAGGVPGDPVRPLSCAKEQKLLDRMQATAHSKQDSLRPPKAHPPLSEAGGKPVLPNPLGEADGQAPKACCPFSHGIPVAVTSTAPHSDFAVIPLCYPTEVASTAAGESSMHRASLQKEASPTEQQKQATRILHAYVEEQQHHGSCAEGFQRQQATLSDTALGELADARRPAASLEPKVANSDQKPASGAQTPSIRPQTQQEMPSHQQLQIKQQNLQKDAGVSQEEAATATMVQHQPSEHTGAVKVPADVQLQPRPHSCVNADSSPQQQLEHPADFSSFPEGSSKNGSSSPLPAVRSQIPSGSDSLDAVAFSGDLGGHAAPSAPIDGTTLLRDLQQIQSKKKVLFTPGPGSRGSPAGENPFEADDDSIFDLS</sequence>
<feature type="compositionally biased region" description="Polar residues" evidence="1">
    <location>
        <begin position="269"/>
        <end position="278"/>
    </location>
</feature>
<feature type="compositionally biased region" description="Low complexity" evidence="1">
    <location>
        <begin position="215"/>
        <end position="226"/>
    </location>
</feature>
<feature type="region of interest" description="Disordered" evidence="1">
    <location>
        <begin position="349"/>
        <end position="380"/>
    </location>
</feature>
<proteinExistence type="predicted"/>
<evidence type="ECO:0000256" key="1">
    <source>
        <dbReference type="SAM" id="MobiDB-lite"/>
    </source>
</evidence>
<keyword evidence="3" id="KW-1185">Reference proteome</keyword>
<feature type="compositionally biased region" description="Polar residues" evidence="1">
    <location>
        <begin position="126"/>
        <end position="136"/>
    </location>
</feature>
<feature type="compositionally biased region" description="Polar residues" evidence="1">
    <location>
        <begin position="189"/>
        <end position="214"/>
    </location>
</feature>
<feature type="region of interest" description="Disordered" evidence="1">
    <location>
        <begin position="180"/>
        <end position="337"/>
    </location>
</feature>
<feature type="region of interest" description="Disordered" evidence="1">
    <location>
        <begin position="116"/>
        <end position="136"/>
    </location>
</feature>
<feature type="compositionally biased region" description="Polar residues" evidence="1">
    <location>
        <begin position="288"/>
        <end position="299"/>
    </location>
</feature>
<organism evidence="2 3">
    <name type="scientific">Eimeria praecox</name>
    <dbReference type="NCBI Taxonomy" id="51316"/>
    <lineage>
        <taxon>Eukaryota</taxon>
        <taxon>Sar</taxon>
        <taxon>Alveolata</taxon>
        <taxon>Apicomplexa</taxon>
        <taxon>Conoidasida</taxon>
        <taxon>Coccidia</taxon>
        <taxon>Eucoccidiorida</taxon>
        <taxon>Eimeriorina</taxon>
        <taxon>Eimeriidae</taxon>
        <taxon>Eimeria</taxon>
    </lineage>
</organism>
<dbReference type="EMBL" id="HG691674">
    <property type="protein sequence ID" value="CDI79164.1"/>
    <property type="molecule type" value="Genomic_DNA"/>
</dbReference>
<dbReference type="Proteomes" id="UP000018201">
    <property type="component" value="Unassembled WGS sequence"/>
</dbReference>
<accession>U6GKP2</accession>
<feature type="region of interest" description="Disordered" evidence="1">
    <location>
        <begin position="35"/>
        <end position="73"/>
    </location>
</feature>
<evidence type="ECO:0000313" key="2">
    <source>
        <dbReference type="EMBL" id="CDI79164.1"/>
    </source>
</evidence>
<feature type="compositionally biased region" description="Acidic residues" evidence="1">
    <location>
        <begin position="369"/>
        <end position="380"/>
    </location>
</feature>
<name>U6GKP2_9EIME</name>
<dbReference type="VEuPathDB" id="ToxoDB:EPH_0008310"/>
<reference evidence="2" key="1">
    <citation type="submission" date="2013-10" db="EMBL/GenBank/DDBJ databases">
        <title>Genomic analysis of the causative agents of coccidiosis in chickens.</title>
        <authorList>
            <person name="Reid A.J."/>
            <person name="Blake D."/>
            <person name="Billington K."/>
            <person name="Browne H."/>
            <person name="Dunn M."/>
            <person name="Hung S."/>
            <person name="Kawahara F."/>
            <person name="Miranda-Saavedra D."/>
            <person name="Mourier T."/>
            <person name="Nagra H."/>
            <person name="Otto T.D."/>
            <person name="Rawlings N."/>
            <person name="Sanchez A."/>
            <person name="Sanders M."/>
            <person name="Subramaniam C."/>
            <person name="Tay Y."/>
            <person name="Dear P."/>
            <person name="Doerig C."/>
            <person name="Gruber A."/>
            <person name="Parkinson J."/>
            <person name="Shirley M."/>
            <person name="Wan K.L."/>
            <person name="Berriman M."/>
            <person name="Tomley F."/>
            <person name="Pain A."/>
        </authorList>
    </citation>
    <scope>NUCLEOTIDE SEQUENCE [LARGE SCALE GENOMIC DNA]</scope>
    <source>
        <strain evidence="2">Houghton</strain>
    </source>
</reference>
<feature type="region of interest" description="Disordered" evidence="1">
    <location>
        <begin position="1"/>
        <end position="21"/>
    </location>
</feature>
<reference evidence="2" key="2">
    <citation type="submission" date="2013-10" db="EMBL/GenBank/DDBJ databases">
        <authorList>
            <person name="Aslett M."/>
        </authorList>
    </citation>
    <scope>NUCLEOTIDE SEQUENCE [LARGE SCALE GENOMIC DNA]</scope>
    <source>
        <strain evidence="2">Houghton</strain>
    </source>
</reference>
<gene>
    <name evidence="2" type="ORF">EPH_0008310</name>
</gene>
<dbReference type="AlphaFoldDB" id="U6GKP2"/>
<evidence type="ECO:0000313" key="3">
    <source>
        <dbReference type="Proteomes" id="UP000018201"/>
    </source>
</evidence>
<protein>
    <submittedName>
        <fullName evidence="2">Uncharacterized protein</fullName>
    </submittedName>
</protein>